<evidence type="ECO:0000256" key="6">
    <source>
        <dbReference type="NCBIfam" id="TIGR00152"/>
    </source>
</evidence>
<dbReference type="SUPFAM" id="SSF52540">
    <property type="entry name" value="P-loop containing nucleoside triphosphate hydrolases"/>
    <property type="match status" value="1"/>
</dbReference>
<dbReference type="PANTHER" id="PTHR10695:SF46">
    <property type="entry name" value="BIFUNCTIONAL COENZYME A SYNTHASE-RELATED"/>
    <property type="match status" value="1"/>
</dbReference>
<dbReference type="Pfam" id="PF01121">
    <property type="entry name" value="CoaE"/>
    <property type="match status" value="1"/>
</dbReference>
<proteinExistence type="inferred from homology"/>
<keyword evidence="3 5" id="KW-0067">ATP-binding</keyword>
<name>A0A090QBM4_NONUL</name>
<dbReference type="InterPro" id="IPR001977">
    <property type="entry name" value="Depp_CoAkinase"/>
</dbReference>
<dbReference type="Gene3D" id="2.170.120.30">
    <property type="match status" value="1"/>
</dbReference>
<dbReference type="GO" id="GO:0005524">
    <property type="term" value="F:ATP binding"/>
    <property type="evidence" value="ECO:0007669"/>
    <property type="project" value="UniProtKB-UniRule"/>
</dbReference>
<comment type="subcellular location">
    <subcellularLocation>
        <location evidence="5">Cytoplasm</location>
    </subcellularLocation>
</comment>
<reference evidence="8 9" key="1">
    <citation type="journal article" date="2014" name="Genome Announc.">
        <title>Draft Genome Sequences of Marine Flavobacterium Nonlabens Strains NR17, NR24, NR27, NR32, NR33, and Ara13.</title>
        <authorList>
            <person name="Nakanishi M."/>
            <person name="Meirelles P."/>
            <person name="Suzuki R."/>
            <person name="Takatani N."/>
            <person name="Mino S."/>
            <person name="Suda W."/>
            <person name="Oshima K."/>
            <person name="Hattori M."/>
            <person name="Ohkuma M."/>
            <person name="Hosokawa M."/>
            <person name="Miyashita K."/>
            <person name="Thompson F.L."/>
            <person name="Niwa A."/>
            <person name="Sawabe T."/>
            <person name="Sawabe T."/>
        </authorList>
    </citation>
    <scope>NUCLEOTIDE SEQUENCE [LARGE SCALE GENOMIC DNA]</scope>
    <source>
        <strain evidence="9">JCM19314</strain>
    </source>
</reference>
<dbReference type="UniPathway" id="UPA00241">
    <property type="reaction ID" value="UER00356"/>
</dbReference>
<dbReference type="Gene3D" id="3.40.50.300">
    <property type="entry name" value="P-loop containing nucleotide triphosphate hydrolases"/>
    <property type="match status" value="1"/>
</dbReference>
<keyword evidence="7" id="KW-0812">Transmembrane</keyword>
<keyword evidence="7" id="KW-0472">Membrane</keyword>
<evidence type="ECO:0000256" key="7">
    <source>
        <dbReference type="SAM" id="Phobius"/>
    </source>
</evidence>
<dbReference type="EC" id="2.7.1.24" evidence="5 6"/>
<evidence type="ECO:0000313" key="8">
    <source>
        <dbReference type="EMBL" id="GAL00376.1"/>
    </source>
</evidence>
<keyword evidence="5" id="KW-0963">Cytoplasm</keyword>
<organism evidence="8 9">
    <name type="scientific">Nonlabens ulvanivorans</name>
    <name type="common">Persicivirga ulvanivorans</name>
    <dbReference type="NCBI Taxonomy" id="906888"/>
    <lineage>
        <taxon>Bacteria</taxon>
        <taxon>Pseudomonadati</taxon>
        <taxon>Bacteroidota</taxon>
        <taxon>Flavobacteriia</taxon>
        <taxon>Flavobacteriales</taxon>
        <taxon>Flavobacteriaceae</taxon>
        <taxon>Nonlabens</taxon>
    </lineage>
</organism>
<dbReference type="GO" id="GO:0015937">
    <property type="term" value="P:coenzyme A biosynthetic process"/>
    <property type="evidence" value="ECO:0007669"/>
    <property type="project" value="UniProtKB-UniRule"/>
</dbReference>
<evidence type="ECO:0000256" key="3">
    <source>
        <dbReference type="ARBA" id="ARBA00022840"/>
    </source>
</evidence>
<feature type="binding site" evidence="5">
    <location>
        <begin position="319"/>
        <end position="324"/>
    </location>
    <ligand>
        <name>ATP</name>
        <dbReference type="ChEBI" id="CHEBI:30616"/>
    </ligand>
</feature>
<evidence type="ECO:0000256" key="5">
    <source>
        <dbReference type="HAMAP-Rule" id="MF_00376"/>
    </source>
</evidence>
<comment type="pathway">
    <text evidence="5">Cofactor biosynthesis; coenzyme A biosynthesis; CoA from (R)-pantothenate: step 5/5.</text>
</comment>
<evidence type="ECO:0000256" key="2">
    <source>
        <dbReference type="ARBA" id="ARBA00022741"/>
    </source>
</evidence>
<dbReference type="PROSITE" id="PS51219">
    <property type="entry name" value="DPCK"/>
    <property type="match status" value="1"/>
</dbReference>
<accession>A0A090QBM4</accession>
<evidence type="ECO:0000256" key="1">
    <source>
        <dbReference type="ARBA" id="ARBA00009018"/>
    </source>
</evidence>
<dbReference type="GO" id="GO:0005737">
    <property type="term" value="C:cytoplasm"/>
    <property type="evidence" value="ECO:0007669"/>
    <property type="project" value="UniProtKB-SubCell"/>
</dbReference>
<dbReference type="InterPro" id="IPR027417">
    <property type="entry name" value="P-loop_NTPase"/>
</dbReference>
<evidence type="ECO:0000313" key="9">
    <source>
        <dbReference type="Proteomes" id="UP000029226"/>
    </source>
</evidence>
<feature type="transmembrane region" description="Helical" evidence="7">
    <location>
        <begin position="7"/>
        <end position="25"/>
    </location>
</feature>
<comment type="function">
    <text evidence="5">Catalyzes the phosphorylation of the 3'-hydroxyl group of dephosphocoenzyme A to form coenzyme A.</text>
</comment>
<keyword evidence="5" id="KW-0418">Kinase</keyword>
<keyword evidence="7" id="KW-1133">Transmembrane helix</keyword>
<protein>
    <recommendedName>
        <fullName evidence="5 6">Dephospho-CoA kinase</fullName>
        <ecNumber evidence="5 6">2.7.1.24</ecNumber>
    </recommendedName>
    <alternativeName>
        <fullName evidence="5">Dephosphocoenzyme A kinase</fullName>
    </alternativeName>
</protein>
<keyword evidence="5" id="KW-0808">Transferase</keyword>
<keyword evidence="2 5" id="KW-0547">Nucleotide-binding</keyword>
<comment type="similarity">
    <text evidence="1 5">Belongs to the CoaE family.</text>
</comment>
<gene>
    <name evidence="5" type="primary">coaE</name>
    <name evidence="8" type="ORF">JCM19314_1984</name>
</gene>
<comment type="caution">
    <text evidence="8">The sequence shown here is derived from an EMBL/GenBank/DDBJ whole genome shotgun (WGS) entry which is preliminary data.</text>
</comment>
<keyword evidence="4 5" id="KW-0173">Coenzyme A biosynthesis</keyword>
<dbReference type="NCBIfam" id="TIGR00152">
    <property type="entry name" value="dephospho-CoA kinase"/>
    <property type="match status" value="1"/>
</dbReference>
<dbReference type="GO" id="GO:0004140">
    <property type="term" value="F:dephospho-CoA kinase activity"/>
    <property type="evidence" value="ECO:0007669"/>
    <property type="project" value="UniProtKB-UniRule"/>
</dbReference>
<dbReference type="HAMAP" id="MF_00376">
    <property type="entry name" value="Dephospho_CoA_kinase"/>
    <property type="match status" value="1"/>
</dbReference>
<sequence>MSLEYRKWLTFSTFVLIAGLLWFFFKYKEVYTQHVAVDVLWVNVPSNVKLKDGLSYQLDVELTGNGFNLLKASYVAPIVELDFQKYVYKNGDYFFDPKSVMGSLKTQLSNNYKIGYVSEELITIKVDEFISKKVSLKSKIKTVYEDNYLPVVSPYFIPDSVVITGNDLLIKDLDILEVSHTDVAIKDTLVIKHIDLVELYPDIKVEPSNVDYVIKSAVMTEGAFMVPVDVINNKDNVAVKIIPSEVEVVFNCKLQEYEMIDVTDFKAVVDYNDLSEDYNLITTDVKILSDKVSSIRFSPSTNSNFSNAMIVIGLTGGIGSGKTTVAKEFEKLNVPIYIADERSKYILSNDAEVIEKVKSLLGEKAYVELNGKLEANRPFIASKVFNNKSLLEGLNEILHPAVHLDFDKFCVKHNNAAYILYEAAILFETNGDKRCEATILVTATLQERLKRVMDRDVVTKEEVLARMKNQWSQKEKLELADFVIINDNIDLLTSKVCLIHRFMLNN</sequence>
<dbReference type="Proteomes" id="UP000029226">
    <property type="component" value="Unassembled WGS sequence"/>
</dbReference>
<comment type="catalytic activity">
    <reaction evidence="5">
        <text>3'-dephospho-CoA + ATP = ADP + CoA + H(+)</text>
        <dbReference type="Rhea" id="RHEA:18245"/>
        <dbReference type="ChEBI" id="CHEBI:15378"/>
        <dbReference type="ChEBI" id="CHEBI:30616"/>
        <dbReference type="ChEBI" id="CHEBI:57287"/>
        <dbReference type="ChEBI" id="CHEBI:57328"/>
        <dbReference type="ChEBI" id="CHEBI:456216"/>
        <dbReference type="EC" id="2.7.1.24"/>
    </reaction>
</comment>
<evidence type="ECO:0000256" key="4">
    <source>
        <dbReference type="ARBA" id="ARBA00022993"/>
    </source>
</evidence>
<dbReference type="AlphaFoldDB" id="A0A090QBM4"/>
<dbReference type="PANTHER" id="PTHR10695">
    <property type="entry name" value="DEPHOSPHO-COA KINASE-RELATED"/>
    <property type="match status" value="1"/>
</dbReference>
<dbReference type="EMBL" id="BBMM01000005">
    <property type="protein sequence ID" value="GAL00376.1"/>
    <property type="molecule type" value="Genomic_DNA"/>
</dbReference>
<dbReference type="CDD" id="cd02022">
    <property type="entry name" value="DPCK"/>
    <property type="match status" value="1"/>
</dbReference>